<dbReference type="InterPro" id="IPR040846">
    <property type="entry name" value="ORF_12_N"/>
</dbReference>
<dbReference type="Gene3D" id="3.40.710.10">
    <property type="entry name" value="DD-peptidase/beta-lactamase superfamily"/>
    <property type="match status" value="1"/>
</dbReference>
<feature type="region of interest" description="Disordered" evidence="1">
    <location>
        <begin position="40"/>
        <end position="99"/>
    </location>
</feature>
<dbReference type="Pfam" id="PF13354">
    <property type="entry name" value="Beta-lactamase2"/>
    <property type="match status" value="1"/>
</dbReference>
<dbReference type="InterPro" id="IPR012338">
    <property type="entry name" value="Beta-lactam/transpept-like"/>
</dbReference>
<proteinExistence type="predicted"/>
<dbReference type="PANTHER" id="PTHR35333">
    <property type="entry name" value="BETA-LACTAMASE"/>
    <property type="match status" value="1"/>
</dbReference>
<dbReference type="Proteomes" id="UP001212498">
    <property type="component" value="Unassembled WGS sequence"/>
</dbReference>
<reference evidence="5 6" key="1">
    <citation type="submission" date="2022-11" db="EMBL/GenBank/DDBJ databases">
        <title>Nonomuraea corallina sp. nov., a new species of the genus Nonomuraea isolated from sea side sediment in Thai sea.</title>
        <authorList>
            <person name="Ngamcharungchit C."/>
            <person name="Matsumoto A."/>
            <person name="Suriyachadkun C."/>
            <person name="Panbangred W."/>
            <person name="Inahashi Y."/>
            <person name="Intra B."/>
        </authorList>
    </citation>
    <scope>NUCLEOTIDE SEQUENCE [LARGE SCALE GENOMIC DNA]</scope>
    <source>
        <strain evidence="5 6">DSM 43553</strain>
    </source>
</reference>
<dbReference type="GO" id="GO:0016787">
    <property type="term" value="F:hydrolase activity"/>
    <property type="evidence" value="ECO:0007669"/>
    <property type="project" value="UniProtKB-KW"/>
</dbReference>
<gene>
    <name evidence="5" type="ORF">OUY24_18970</name>
</gene>
<dbReference type="RefSeq" id="WP_271277177.1">
    <property type="nucleotide sequence ID" value="NZ_BAABFD010000011.1"/>
</dbReference>
<dbReference type="PANTHER" id="PTHR35333:SF5">
    <property type="entry name" value="CONSERVED LIPOPROTEIN LPQF-RELATED"/>
    <property type="match status" value="1"/>
</dbReference>
<keyword evidence="6" id="KW-1185">Reference proteome</keyword>
<dbReference type="InterPro" id="IPR000871">
    <property type="entry name" value="Beta-lactam_class-A"/>
</dbReference>
<evidence type="ECO:0000256" key="2">
    <source>
        <dbReference type="SAM" id="SignalP"/>
    </source>
</evidence>
<accession>A0ABT4SZP2</accession>
<feature type="compositionally biased region" description="Low complexity" evidence="1">
    <location>
        <begin position="40"/>
        <end position="54"/>
    </location>
</feature>
<feature type="domain" description="ORF 12 gene product N-terminal" evidence="4">
    <location>
        <begin position="96"/>
        <end position="185"/>
    </location>
</feature>
<dbReference type="InterPro" id="IPR045155">
    <property type="entry name" value="Beta-lactam_cat"/>
</dbReference>
<dbReference type="SUPFAM" id="SSF56601">
    <property type="entry name" value="beta-lactamase/transpeptidase-like"/>
    <property type="match status" value="1"/>
</dbReference>
<name>A0ABT4SZP2_9ACTN</name>
<keyword evidence="2" id="KW-0732">Signal</keyword>
<evidence type="ECO:0000259" key="3">
    <source>
        <dbReference type="Pfam" id="PF13354"/>
    </source>
</evidence>
<dbReference type="EMBL" id="JAPNUD010000048">
    <property type="protein sequence ID" value="MDA0642714.1"/>
    <property type="molecule type" value="Genomic_DNA"/>
</dbReference>
<evidence type="ECO:0000313" key="6">
    <source>
        <dbReference type="Proteomes" id="UP001212498"/>
    </source>
</evidence>
<dbReference type="Gene3D" id="3.10.450.280">
    <property type="match status" value="1"/>
</dbReference>
<organism evidence="5 6">
    <name type="scientific">Nonomuraea ferruginea</name>
    <dbReference type="NCBI Taxonomy" id="46174"/>
    <lineage>
        <taxon>Bacteria</taxon>
        <taxon>Bacillati</taxon>
        <taxon>Actinomycetota</taxon>
        <taxon>Actinomycetes</taxon>
        <taxon>Streptosporangiales</taxon>
        <taxon>Streptosporangiaceae</taxon>
        <taxon>Nonomuraea</taxon>
    </lineage>
</organism>
<evidence type="ECO:0000256" key="1">
    <source>
        <dbReference type="SAM" id="MobiDB-lite"/>
    </source>
</evidence>
<feature type="chain" id="PRO_5046078996" evidence="2">
    <location>
        <begin position="21"/>
        <end position="504"/>
    </location>
</feature>
<keyword evidence="5" id="KW-0378">Hydrolase</keyword>
<feature type="domain" description="Beta-lactamase class A catalytic" evidence="3">
    <location>
        <begin position="234"/>
        <end position="337"/>
    </location>
</feature>
<dbReference type="PROSITE" id="PS51257">
    <property type="entry name" value="PROKAR_LIPOPROTEIN"/>
    <property type="match status" value="1"/>
</dbReference>
<evidence type="ECO:0000259" key="4">
    <source>
        <dbReference type="Pfam" id="PF18042"/>
    </source>
</evidence>
<protein>
    <submittedName>
        <fullName evidence="5">Serine hydrolase</fullName>
    </submittedName>
</protein>
<feature type="signal peptide" evidence="2">
    <location>
        <begin position="1"/>
        <end position="20"/>
    </location>
</feature>
<evidence type="ECO:0000313" key="5">
    <source>
        <dbReference type="EMBL" id="MDA0642714.1"/>
    </source>
</evidence>
<comment type="caution">
    <text evidence="5">The sequence shown here is derived from an EMBL/GenBank/DDBJ whole genome shotgun (WGS) entry which is preliminary data.</text>
</comment>
<feature type="compositionally biased region" description="Low complexity" evidence="1">
    <location>
        <begin position="77"/>
        <end position="93"/>
    </location>
</feature>
<sequence>MRRRVSLLAAACAVSLTACAAPVATAAAVPPVATAASETAATHQPGVARTEAATGQGGAAATGSVATGQPGVARPGTAATATATPAATSTAPPVEIPDTPLGDALRWVLDASTRAPVGESELRTRIAPEFLAAVPAEQFDAVLTAYPDLSLRAVSVAHAAALVAGVESGGKRFLLELSVDGAGLINGMRLTEAPAPQPAPKSWKELERRLRAVAPRAGFVAARVDGRACRTVRGVAADVRRPLGSMFKLYVLGTVAGQIKKGAYGWDTELTITADVKSLPTGQLQDRPDGSRVTVLEAARLMISISDNTATDLLIRKAGREAVERTMRSWTKGHDRRNTPLLTTRELFVLKGARYPELAERYLSMNTRDRRDYLAKVVAKVPLSDIRPWTHPRELDTIEWYASPEDVCRAHAALSGLGDERVDEIMSANDAGLGLPPDRWRSVWFKGGSEPGVYDMGFRARTTGGRTYAVTLMGVNPDAPFDDGKTGQEFLALARGAFALAARG</sequence>
<dbReference type="Pfam" id="PF18042">
    <property type="entry name" value="ORF_12_N"/>
    <property type="match status" value="1"/>
</dbReference>